<dbReference type="GO" id="GO:0016020">
    <property type="term" value="C:membrane"/>
    <property type="evidence" value="ECO:0007669"/>
    <property type="project" value="InterPro"/>
</dbReference>
<reference evidence="3 4" key="2">
    <citation type="submission" date="2018-11" db="EMBL/GenBank/DDBJ databases">
        <authorList>
            <consortium name="Pathogen Informatics"/>
        </authorList>
    </citation>
    <scope>NUCLEOTIDE SEQUENCE [LARGE SCALE GENOMIC DNA]</scope>
    <source>
        <strain evidence="3 4">NST_G2</strain>
    </source>
</reference>
<reference evidence="5" key="1">
    <citation type="submission" date="2016-06" db="UniProtKB">
        <authorList>
            <consortium name="WormBaseParasite"/>
        </authorList>
    </citation>
    <scope>IDENTIFICATION</scope>
</reference>
<gene>
    <name evidence="3" type="ORF">SSLN_LOCUS5488</name>
</gene>
<dbReference type="EMBL" id="UYSU01033270">
    <property type="protein sequence ID" value="VDL91873.1"/>
    <property type="molecule type" value="Genomic_DNA"/>
</dbReference>
<keyword evidence="2" id="KW-0342">GTP-binding</keyword>
<evidence type="ECO:0000313" key="5">
    <source>
        <dbReference type="WBParaSite" id="SSLN_0000566701-mRNA-1"/>
    </source>
</evidence>
<dbReference type="Proteomes" id="UP000275846">
    <property type="component" value="Unassembled WGS sequence"/>
</dbReference>
<dbReference type="Gene3D" id="3.40.50.300">
    <property type="entry name" value="P-loop containing nucleotide triphosphate hydrolases"/>
    <property type="match status" value="1"/>
</dbReference>
<evidence type="ECO:0000313" key="3">
    <source>
        <dbReference type="EMBL" id="VDL91873.1"/>
    </source>
</evidence>
<protein>
    <submittedName>
        <fullName evidence="5">Ras-related protein Rap-1b</fullName>
    </submittedName>
</protein>
<dbReference type="InterPro" id="IPR027417">
    <property type="entry name" value="P-loop_NTPase"/>
</dbReference>
<dbReference type="PRINTS" id="PR00449">
    <property type="entry name" value="RASTRNSFRMNG"/>
</dbReference>
<dbReference type="SMART" id="SM00175">
    <property type="entry name" value="RAB"/>
    <property type="match status" value="1"/>
</dbReference>
<evidence type="ECO:0000256" key="1">
    <source>
        <dbReference type="ARBA" id="ARBA00022741"/>
    </source>
</evidence>
<proteinExistence type="predicted"/>
<dbReference type="InterPro" id="IPR001806">
    <property type="entry name" value="Small_GTPase"/>
</dbReference>
<evidence type="ECO:0000313" key="4">
    <source>
        <dbReference type="Proteomes" id="UP000275846"/>
    </source>
</evidence>
<dbReference type="WBParaSite" id="SSLN_0000566701-mRNA-1">
    <property type="protein sequence ID" value="SSLN_0000566701-mRNA-1"/>
    <property type="gene ID" value="SSLN_0000566701"/>
</dbReference>
<dbReference type="SMART" id="SM00173">
    <property type="entry name" value="RAS"/>
    <property type="match status" value="1"/>
</dbReference>
<dbReference type="STRING" id="70667.A0A183SMP0"/>
<dbReference type="PROSITE" id="PS51419">
    <property type="entry name" value="RAB"/>
    <property type="match status" value="1"/>
</dbReference>
<dbReference type="SUPFAM" id="SSF52540">
    <property type="entry name" value="P-loop containing nucleoside triphosphate hydrolases"/>
    <property type="match status" value="1"/>
</dbReference>
<dbReference type="PANTHER" id="PTHR24070">
    <property type="entry name" value="RAS, DI-RAS, AND RHEB FAMILY MEMBERS OF SMALL GTPASE SUPERFAMILY"/>
    <property type="match status" value="1"/>
</dbReference>
<dbReference type="Pfam" id="PF00071">
    <property type="entry name" value="Ras"/>
    <property type="match status" value="1"/>
</dbReference>
<evidence type="ECO:0000256" key="2">
    <source>
        <dbReference type="ARBA" id="ARBA00023134"/>
    </source>
</evidence>
<dbReference type="OrthoDB" id="5976022at2759"/>
<keyword evidence="1" id="KW-0547">Nucleotide-binding</keyword>
<dbReference type="InterPro" id="IPR020849">
    <property type="entry name" value="Small_GTPase_Ras-type"/>
</dbReference>
<keyword evidence="4" id="KW-1185">Reference proteome</keyword>
<dbReference type="AlphaFoldDB" id="A0A183SMP0"/>
<dbReference type="PROSITE" id="PS51421">
    <property type="entry name" value="RAS"/>
    <property type="match status" value="1"/>
</dbReference>
<dbReference type="GO" id="GO:0007165">
    <property type="term" value="P:signal transduction"/>
    <property type="evidence" value="ECO:0007669"/>
    <property type="project" value="InterPro"/>
</dbReference>
<name>A0A183SMP0_SCHSO</name>
<accession>A0A183SMP0</accession>
<dbReference type="GO" id="GO:0005525">
    <property type="term" value="F:GTP binding"/>
    <property type="evidence" value="ECO:0007669"/>
    <property type="project" value="UniProtKB-KW"/>
</dbReference>
<organism evidence="5">
    <name type="scientific">Schistocephalus solidus</name>
    <name type="common">Tapeworm</name>
    <dbReference type="NCBI Taxonomy" id="70667"/>
    <lineage>
        <taxon>Eukaryota</taxon>
        <taxon>Metazoa</taxon>
        <taxon>Spiralia</taxon>
        <taxon>Lophotrochozoa</taxon>
        <taxon>Platyhelminthes</taxon>
        <taxon>Cestoda</taxon>
        <taxon>Eucestoda</taxon>
        <taxon>Diphyllobothriidea</taxon>
        <taxon>Diphyllobothriidae</taxon>
        <taxon>Schistocephalus</taxon>
    </lineage>
</organism>
<dbReference type="GO" id="GO:0003924">
    <property type="term" value="F:GTPase activity"/>
    <property type="evidence" value="ECO:0007669"/>
    <property type="project" value="InterPro"/>
</dbReference>
<sequence>MKSRNQYLVTIFSCPVISEKVTIAKRPTLPAIQLGFARCHRLQPEAFTFVCKEDECRYHFPLILPPLALRCLAPWKEQFTAMRDLYMKNGQGFVLCYSVTSQSTFNDLADLHDQILRVKDAQEVPLVLVGNKCDLDAERVVGREQGQNLSRTWNCLFMETSAKARINVNEPCRTPGVASPEALTRDLLGRSPTHCAMNSFSYRFRSEIVAVLDLRSPIGYGIHSPLRAHSRASPAAVAASDI</sequence>